<accession>A0A1H6MV78</accession>
<dbReference type="AlphaFoldDB" id="A0A1H6MV78"/>
<keyword evidence="4" id="KW-1185">Reference proteome</keyword>
<evidence type="ECO:0000259" key="2">
    <source>
        <dbReference type="Pfam" id="PF07486"/>
    </source>
</evidence>
<protein>
    <submittedName>
        <fullName evidence="3">Cell Wall Hydrolase</fullName>
    </submittedName>
</protein>
<feature type="chain" id="PRO_5011473955" evidence="1">
    <location>
        <begin position="27"/>
        <end position="180"/>
    </location>
</feature>
<gene>
    <name evidence="3" type="ORF">SAMN04488075_2354</name>
</gene>
<dbReference type="InterPro" id="IPR042047">
    <property type="entry name" value="SleB_dom1"/>
</dbReference>
<reference evidence="4" key="1">
    <citation type="submission" date="2016-10" db="EMBL/GenBank/DDBJ databases">
        <authorList>
            <person name="Varghese N."/>
            <person name="Submissions S."/>
        </authorList>
    </citation>
    <scope>NUCLEOTIDE SEQUENCE [LARGE SCALE GENOMIC DNA]</scope>
    <source>
        <strain evidence="4">DSM 11593</strain>
    </source>
</reference>
<dbReference type="Pfam" id="PF07486">
    <property type="entry name" value="Hydrolase_2"/>
    <property type="match status" value="1"/>
</dbReference>
<feature type="domain" description="Cell wall hydrolase SleB" evidence="2">
    <location>
        <begin position="68"/>
        <end position="169"/>
    </location>
</feature>
<evidence type="ECO:0000256" key="1">
    <source>
        <dbReference type="SAM" id="SignalP"/>
    </source>
</evidence>
<organism evidence="3 4">
    <name type="scientific">Paracoccus alkenifer</name>
    <dbReference type="NCBI Taxonomy" id="65735"/>
    <lineage>
        <taxon>Bacteria</taxon>
        <taxon>Pseudomonadati</taxon>
        <taxon>Pseudomonadota</taxon>
        <taxon>Alphaproteobacteria</taxon>
        <taxon>Rhodobacterales</taxon>
        <taxon>Paracoccaceae</taxon>
        <taxon>Paracoccus</taxon>
    </lineage>
</organism>
<dbReference type="STRING" id="65735.SAMN04488075_2354"/>
<dbReference type="OrthoDB" id="9785345at2"/>
<evidence type="ECO:0000313" key="4">
    <source>
        <dbReference type="Proteomes" id="UP000199125"/>
    </source>
</evidence>
<evidence type="ECO:0000313" key="3">
    <source>
        <dbReference type="EMBL" id="SEI03632.1"/>
    </source>
</evidence>
<dbReference type="EMBL" id="FNXG01000004">
    <property type="protein sequence ID" value="SEI03632.1"/>
    <property type="molecule type" value="Genomic_DNA"/>
</dbReference>
<dbReference type="GO" id="GO:0016787">
    <property type="term" value="F:hydrolase activity"/>
    <property type="evidence" value="ECO:0007669"/>
    <property type="project" value="UniProtKB-KW"/>
</dbReference>
<name>A0A1H6MV78_9RHOB</name>
<dbReference type="Proteomes" id="UP000199125">
    <property type="component" value="Unassembled WGS sequence"/>
</dbReference>
<dbReference type="InterPro" id="IPR011105">
    <property type="entry name" value="Cell_wall_hydrolase_SleB"/>
</dbReference>
<sequence>MSKLLKRLAHVGVCVALALPALPAGAMAQKARASAGGPERLIQARADAAVPGAALQCMTEALYFEARGEPVSGQRAVAEVILNRVDHPAFPNSVCGVVNQRGQFSYKGGSLRMRERGAAMRAEKIALEALSGAPRSLTDGATYFHTTYVKPSWAKRFTRTTRIGSHIFYRRGGGQRVASN</sequence>
<proteinExistence type="predicted"/>
<keyword evidence="3" id="KW-0378">Hydrolase</keyword>
<dbReference type="Gene3D" id="1.10.10.2520">
    <property type="entry name" value="Cell wall hydrolase SleB, domain 1"/>
    <property type="match status" value="1"/>
</dbReference>
<keyword evidence="1" id="KW-0732">Signal</keyword>
<feature type="signal peptide" evidence="1">
    <location>
        <begin position="1"/>
        <end position="26"/>
    </location>
</feature>